<dbReference type="EMBL" id="JACXSS010000001">
    <property type="protein sequence ID" value="MBD9357766.1"/>
    <property type="molecule type" value="Genomic_DNA"/>
</dbReference>
<protein>
    <submittedName>
        <fullName evidence="1">Nucleotidyltransferase family protein</fullName>
    </submittedName>
</protein>
<sequence>MRSSWPLLVLVLRKERTLAALNQAEWDLLIRQAKRSQLAAKIYYRAESENLLTSLSHGVLRHLQSAKVQADKQYRDFLWEIDCLKKAFSQAVSGAILLKGAAYAAGEFPPYKGRLFSDIDILVPFEFIPAIEQQLLIHGWVSAKQDAYDQKYYRQWMHEIPPLTHIKRGSVIDLHHNILPRTATACPDADLLIKSAVPLTGVNSNLQVLSPLDRVIHSATHLFYEGELEHGLRDLVDLDALISAFDEQERLQLVDRAFMLGLQKPVYYGMRYLQLILNAQGLTEALGKMTNAGPVISGVWLMDALFLRALMPDHLSCEDKWTPMARWMLYIRSHYLRMPLHLLFPHLLRKVWMRLLGKDRH</sequence>
<gene>
    <name evidence="1" type="ORF">IE877_18150</name>
</gene>
<evidence type="ECO:0000313" key="1">
    <source>
        <dbReference type="EMBL" id="MBD9357766.1"/>
    </source>
</evidence>
<comment type="caution">
    <text evidence="1">The sequence shown here is derived from an EMBL/GenBank/DDBJ whole genome shotgun (WGS) entry which is preliminary data.</text>
</comment>
<dbReference type="RefSeq" id="WP_192376025.1">
    <property type="nucleotide sequence ID" value="NZ_CAJHIV010000001.1"/>
</dbReference>
<keyword evidence="2" id="KW-1185">Reference proteome</keyword>
<organism evidence="1 2">
    <name type="scientific">Methylomonas albis</name>
    <dbReference type="NCBI Taxonomy" id="1854563"/>
    <lineage>
        <taxon>Bacteria</taxon>
        <taxon>Pseudomonadati</taxon>
        <taxon>Pseudomonadota</taxon>
        <taxon>Gammaproteobacteria</taxon>
        <taxon>Methylococcales</taxon>
        <taxon>Methylococcaceae</taxon>
        <taxon>Methylomonas</taxon>
    </lineage>
</organism>
<proteinExistence type="predicted"/>
<dbReference type="InterPro" id="IPR039498">
    <property type="entry name" value="NTP_transf_5"/>
</dbReference>
<accession>A0ABR9D3T3</accession>
<reference evidence="1 2" key="1">
    <citation type="submission" date="2020-09" db="EMBL/GenBank/DDBJ databases">
        <title>Methylomonas albis sp. nov. and Methylomonas fluvii sp. nov.: Two cold-adapted methanotrophs from the River Elbe and an amended description of Methylovulum psychrotolerans strain Eb1.</title>
        <authorList>
            <person name="Bussmann I.K."/>
            <person name="Klings K.-W."/>
            <person name="Warnstedt J."/>
            <person name="Hoppert M."/>
            <person name="Saborowski A."/>
            <person name="Horn F."/>
            <person name="Liebner S."/>
        </authorList>
    </citation>
    <scope>NUCLEOTIDE SEQUENCE [LARGE SCALE GENOMIC DNA]</scope>
    <source>
        <strain evidence="1 2">EbA</strain>
    </source>
</reference>
<dbReference type="Pfam" id="PF14907">
    <property type="entry name" value="NTP_transf_5"/>
    <property type="match status" value="1"/>
</dbReference>
<name>A0ABR9D3T3_9GAMM</name>
<evidence type="ECO:0000313" key="2">
    <source>
        <dbReference type="Proteomes" id="UP000652176"/>
    </source>
</evidence>
<dbReference type="Proteomes" id="UP000652176">
    <property type="component" value="Unassembled WGS sequence"/>
</dbReference>